<evidence type="ECO:0000313" key="16">
    <source>
        <dbReference type="Proteomes" id="UP000288805"/>
    </source>
</evidence>
<comment type="subcellular location">
    <subcellularLocation>
        <location evidence="12">Secreted</location>
        <location evidence="12">Cell wall</location>
    </subcellularLocation>
</comment>
<keyword evidence="12" id="KW-0134">Cell wall</keyword>
<gene>
    <name evidence="15" type="primary">PME46_0</name>
    <name evidence="15" type="ORF">CK203_029483</name>
</gene>
<keyword evidence="8" id="KW-0325">Glycoprotein</keyword>
<evidence type="ECO:0000256" key="8">
    <source>
        <dbReference type="ARBA" id="ARBA00023180"/>
    </source>
</evidence>
<dbReference type="AlphaFoldDB" id="A0A438JCJ5"/>
<keyword evidence="6 12" id="KW-0063">Aspartyl esterase</keyword>
<evidence type="ECO:0000256" key="7">
    <source>
        <dbReference type="ARBA" id="ARBA00023157"/>
    </source>
</evidence>
<evidence type="ECO:0000256" key="9">
    <source>
        <dbReference type="ARBA" id="ARBA00047928"/>
    </source>
</evidence>
<evidence type="ECO:0000259" key="14">
    <source>
        <dbReference type="SMART" id="SM00856"/>
    </source>
</evidence>
<sequence>MSSFKAYGKVNEAEQERLLARRKTRRRITIISLSSIILVAVIVAAVVGTTTNSGGKSKNASENAGNSVSTSIKAVCGVTLYPDSCYSSLAPMVKSSQLKPEDLFNMSMEVALNELHRTFQRFSEHEGFKGITDKMLAGALDDCYELLDLAIDNLNSSLSSSLDNFDDLKTWLSAAGTYQETCINGFESGNLRSSVLEFLKNSTEFSSNSLAIITEISKLAGSISSRRLMGLPEDKVPKWLSAKDRKLLQSSSTLKKKADAVVATDGSGKYKTINEALKAVPDKSKKSFVIYVKKGVYNENVRVEKSKWNVLMIGDGMNKTVVSGKLNFVDGTPTFSTATFAVFGKGFVAREMGFRNTAGAIKHQAVALMSSADQTVFYRCLIDAFQDSLYAHSQRQFYRECDIYGTVDFIFGNSAVVFQNCNILPKQPMPGQQNTITAQGKNDPNQNTGIAIQNCTILPSADLSSVKTYLGRPWKNYSTTVYMHSMMGSLIDPAGWLPWTGTTAPNTIFYSEFQNFGPGSSTKNRVKWKGLRNITQKEASKFTVKSFIDGSKWISDAGVSFKPGL</sequence>
<dbReference type="GO" id="GO:0042545">
    <property type="term" value="P:cell wall modification"/>
    <property type="evidence" value="ECO:0007669"/>
    <property type="project" value="UniProtKB-UniRule"/>
</dbReference>
<feature type="transmembrane region" description="Helical" evidence="13">
    <location>
        <begin position="28"/>
        <end position="48"/>
    </location>
</feature>
<dbReference type="PROSITE" id="PS00503">
    <property type="entry name" value="PECTINESTERASE_2"/>
    <property type="match status" value="1"/>
</dbReference>
<keyword evidence="13" id="KW-0472">Membrane</keyword>
<dbReference type="GO" id="GO:0030599">
    <property type="term" value="F:pectinesterase activity"/>
    <property type="evidence" value="ECO:0007669"/>
    <property type="project" value="UniProtKB-UniRule"/>
</dbReference>
<keyword evidence="7" id="KW-1015">Disulfide bond</keyword>
<comment type="similarity">
    <text evidence="3">In the C-terminal section; belongs to the pectinesterase family.</text>
</comment>
<dbReference type="PROSITE" id="PS00800">
    <property type="entry name" value="PECTINESTERASE_1"/>
    <property type="match status" value="1"/>
</dbReference>
<evidence type="ECO:0000256" key="4">
    <source>
        <dbReference type="ARBA" id="ARBA00013229"/>
    </source>
</evidence>
<dbReference type="GO" id="GO:0045490">
    <property type="term" value="P:pectin catabolic process"/>
    <property type="evidence" value="ECO:0007669"/>
    <property type="project" value="UniProtKB-UniRule"/>
</dbReference>
<dbReference type="Gene3D" id="2.160.20.10">
    <property type="entry name" value="Single-stranded right-handed beta-helix, Pectin lyase-like"/>
    <property type="match status" value="1"/>
</dbReference>
<dbReference type="InterPro" id="IPR035513">
    <property type="entry name" value="Invertase/methylesterase_inhib"/>
</dbReference>
<comment type="pathway">
    <text evidence="1 12">Glycan metabolism; pectin degradation; 2-dehydro-3-deoxy-D-gluconate from pectin: step 1/5.</text>
</comment>
<organism evidence="15 16">
    <name type="scientific">Vitis vinifera</name>
    <name type="common">Grape</name>
    <dbReference type="NCBI Taxonomy" id="29760"/>
    <lineage>
        <taxon>Eukaryota</taxon>
        <taxon>Viridiplantae</taxon>
        <taxon>Streptophyta</taxon>
        <taxon>Embryophyta</taxon>
        <taxon>Tracheophyta</taxon>
        <taxon>Spermatophyta</taxon>
        <taxon>Magnoliopsida</taxon>
        <taxon>eudicotyledons</taxon>
        <taxon>Gunneridae</taxon>
        <taxon>Pentapetalae</taxon>
        <taxon>rosids</taxon>
        <taxon>Vitales</taxon>
        <taxon>Vitaceae</taxon>
        <taxon>Viteae</taxon>
        <taxon>Vitis</taxon>
    </lineage>
</organism>
<dbReference type="Pfam" id="PF01095">
    <property type="entry name" value="Pectinesterase"/>
    <property type="match status" value="1"/>
</dbReference>
<reference evidence="15 16" key="1">
    <citation type="journal article" date="2018" name="PLoS Genet.">
        <title>Population sequencing reveals clonal diversity and ancestral inbreeding in the grapevine cultivar Chardonnay.</title>
        <authorList>
            <person name="Roach M.J."/>
            <person name="Johnson D.L."/>
            <person name="Bohlmann J."/>
            <person name="van Vuuren H.J."/>
            <person name="Jones S.J."/>
            <person name="Pretorius I.S."/>
            <person name="Schmidt S.A."/>
            <person name="Borneman A.R."/>
        </authorList>
    </citation>
    <scope>NUCLEOTIDE SEQUENCE [LARGE SCALE GENOMIC DNA]</scope>
    <source>
        <strain evidence="16">cv. Chardonnay</strain>
        <tissue evidence="15">Leaf</tissue>
    </source>
</reference>
<dbReference type="SUPFAM" id="SSF101148">
    <property type="entry name" value="Plant invertase/pectin methylesterase inhibitor"/>
    <property type="match status" value="1"/>
</dbReference>
<dbReference type="EMBL" id="QGNW01000050">
    <property type="protein sequence ID" value="RVX06675.1"/>
    <property type="molecule type" value="Genomic_DNA"/>
</dbReference>
<dbReference type="InterPro" id="IPR011050">
    <property type="entry name" value="Pectin_lyase_fold/virulence"/>
</dbReference>
<comment type="caution">
    <text evidence="15">The sequence shown here is derived from an EMBL/GenBank/DDBJ whole genome shotgun (WGS) entry which is preliminary data.</text>
</comment>
<keyword evidence="12" id="KW-0961">Cell wall biogenesis/degradation</keyword>
<dbReference type="SUPFAM" id="SSF51126">
    <property type="entry name" value="Pectin lyase-like"/>
    <property type="match status" value="1"/>
</dbReference>
<proteinExistence type="inferred from homology"/>
<name>A0A438JCJ5_VITVI</name>
<dbReference type="FunFam" id="1.20.140.40:FF:000001">
    <property type="entry name" value="Pectinesterase"/>
    <property type="match status" value="1"/>
</dbReference>
<dbReference type="Pfam" id="PF04043">
    <property type="entry name" value="PMEI"/>
    <property type="match status" value="1"/>
</dbReference>
<comment type="function">
    <text evidence="10 12">Acts in the modification of cell walls via demethylesterification of cell wall pectin.</text>
</comment>
<dbReference type="Gene3D" id="1.20.140.40">
    <property type="entry name" value="Invertase/pectin methylesterase inhibitor family protein"/>
    <property type="match status" value="1"/>
</dbReference>
<dbReference type="InterPro" id="IPR018040">
    <property type="entry name" value="Pectinesterase_Tyr_AS"/>
</dbReference>
<evidence type="ECO:0000256" key="10">
    <source>
        <dbReference type="ARBA" id="ARBA00057335"/>
    </source>
</evidence>
<keyword evidence="13" id="KW-1133">Transmembrane helix</keyword>
<keyword evidence="12" id="KW-0964">Secreted</keyword>
<dbReference type="InterPro" id="IPR000070">
    <property type="entry name" value="Pectinesterase_cat"/>
</dbReference>
<protein>
    <recommendedName>
        <fullName evidence="4 12">Pectinesterase</fullName>
        <ecNumber evidence="4 12">3.1.1.11</ecNumber>
    </recommendedName>
</protein>
<feature type="domain" description="Pectinesterase inhibitor" evidence="14">
    <location>
        <begin position="67"/>
        <end position="212"/>
    </location>
</feature>
<dbReference type="GO" id="GO:0004857">
    <property type="term" value="F:enzyme inhibitor activity"/>
    <property type="evidence" value="ECO:0007669"/>
    <property type="project" value="InterPro"/>
</dbReference>
<dbReference type="PANTHER" id="PTHR31707">
    <property type="entry name" value="PECTINESTERASE"/>
    <property type="match status" value="1"/>
</dbReference>
<evidence type="ECO:0000256" key="6">
    <source>
        <dbReference type="ARBA" id="ARBA00023085"/>
    </source>
</evidence>
<dbReference type="EC" id="3.1.1.11" evidence="4 12"/>
<feature type="active site" evidence="11">
    <location>
        <position position="408"/>
    </location>
</feature>
<evidence type="ECO:0000256" key="12">
    <source>
        <dbReference type="RuleBase" id="RU000589"/>
    </source>
</evidence>
<comment type="catalytic activity">
    <reaction evidence="9 12">
        <text>[(1-&gt;4)-alpha-D-galacturonosyl methyl ester](n) + n H2O = [(1-&gt;4)-alpha-D-galacturonosyl](n) + n methanol + n H(+)</text>
        <dbReference type="Rhea" id="RHEA:22380"/>
        <dbReference type="Rhea" id="RHEA-COMP:14570"/>
        <dbReference type="Rhea" id="RHEA-COMP:14573"/>
        <dbReference type="ChEBI" id="CHEBI:15377"/>
        <dbReference type="ChEBI" id="CHEBI:15378"/>
        <dbReference type="ChEBI" id="CHEBI:17790"/>
        <dbReference type="ChEBI" id="CHEBI:140522"/>
        <dbReference type="ChEBI" id="CHEBI:140523"/>
        <dbReference type="EC" id="3.1.1.11"/>
    </reaction>
</comment>
<evidence type="ECO:0000256" key="1">
    <source>
        <dbReference type="ARBA" id="ARBA00005184"/>
    </source>
</evidence>
<keyword evidence="13" id="KW-0812">Transmembrane</keyword>
<evidence type="ECO:0000256" key="3">
    <source>
        <dbReference type="ARBA" id="ARBA00007786"/>
    </source>
</evidence>
<dbReference type="SMART" id="SM00856">
    <property type="entry name" value="PMEI"/>
    <property type="match status" value="1"/>
</dbReference>
<evidence type="ECO:0000256" key="5">
    <source>
        <dbReference type="ARBA" id="ARBA00022801"/>
    </source>
</evidence>
<dbReference type="InterPro" id="IPR033131">
    <property type="entry name" value="Pectinesterase_Asp_AS"/>
</dbReference>
<evidence type="ECO:0000256" key="11">
    <source>
        <dbReference type="PROSITE-ProRule" id="PRU10040"/>
    </source>
</evidence>
<dbReference type="NCBIfam" id="TIGR01614">
    <property type="entry name" value="PME_inhib"/>
    <property type="match status" value="1"/>
</dbReference>
<dbReference type="Proteomes" id="UP000288805">
    <property type="component" value="Unassembled WGS sequence"/>
</dbReference>
<accession>A0A438JCJ5</accession>
<keyword evidence="5 12" id="KW-0378">Hydrolase</keyword>
<dbReference type="CDD" id="cd15798">
    <property type="entry name" value="PMEI-like_3"/>
    <property type="match status" value="1"/>
</dbReference>
<dbReference type="InterPro" id="IPR012334">
    <property type="entry name" value="Pectin_lyas_fold"/>
</dbReference>
<evidence type="ECO:0000256" key="2">
    <source>
        <dbReference type="ARBA" id="ARBA00006027"/>
    </source>
</evidence>
<dbReference type="FunFam" id="2.160.20.10:FF:000001">
    <property type="entry name" value="Pectinesterase"/>
    <property type="match status" value="1"/>
</dbReference>
<comment type="similarity">
    <text evidence="2">In the N-terminal section; belongs to the PMEI family.</text>
</comment>
<dbReference type="UniPathway" id="UPA00545">
    <property type="reaction ID" value="UER00823"/>
</dbReference>
<evidence type="ECO:0000313" key="15">
    <source>
        <dbReference type="EMBL" id="RVX06675.1"/>
    </source>
</evidence>
<evidence type="ECO:0000256" key="13">
    <source>
        <dbReference type="SAM" id="Phobius"/>
    </source>
</evidence>
<dbReference type="InterPro" id="IPR006501">
    <property type="entry name" value="Pectinesterase_inhib_dom"/>
</dbReference>